<organism evidence="3 4">
    <name type="scientific">Flavihumibacter stibioxidans</name>
    <dbReference type="NCBI Taxonomy" id="1834163"/>
    <lineage>
        <taxon>Bacteria</taxon>
        <taxon>Pseudomonadati</taxon>
        <taxon>Bacteroidota</taxon>
        <taxon>Chitinophagia</taxon>
        <taxon>Chitinophagales</taxon>
        <taxon>Chitinophagaceae</taxon>
        <taxon>Flavihumibacter</taxon>
    </lineage>
</organism>
<gene>
    <name evidence="3" type="ORF">BC349_14215</name>
</gene>
<proteinExistence type="predicted"/>
<dbReference type="PANTHER" id="PTHR39338">
    <property type="entry name" value="BLL5662 PROTEIN-RELATED"/>
    <property type="match status" value="1"/>
</dbReference>
<dbReference type="Proteomes" id="UP000765802">
    <property type="component" value="Unassembled WGS sequence"/>
</dbReference>
<feature type="region of interest" description="Disordered" evidence="1">
    <location>
        <begin position="85"/>
        <end position="104"/>
    </location>
</feature>
<dbReference type="PIRSF" id="PIRSF010256">
    <property type="entry name" value="CoxE_vWa"/>
    <property type="match status" value="1"/>
</dbReference>
<feature type="compositionally biased region" description="Basic and acidic residues" evidence="1">
    <location>
        <begin position="85"/>
        <end position="99"/>
    </location>
</feature>
<accession>A0ABR7MB70</accession>
<dbReference type="PROSITE" id="PS50017">
    <property type="entry name" value="DEATH_DOMAIN"/>
    <property type="match status" value="1"/>
</dbReference>
<evidence type="ECO:0000313" key="3">
    <source>
        <dbReference type="EMBL" id="MBC6492212.1"/>
    </source>
</evidence>
<dbReference type="InterPro" id="IPR008912">
    <property type="entry name" value="Uncharacterised_CoxE"/>
</dbReference>
<feature type="domain" description="Death" evidence="2">
    <location>
        <begin position="75"/>
        <end position="123"/>
    </location>
</feature>
<evidence type="ECO:0000259" key="2">
    <source>
        <dbReference type="PROSITE" id="PS50017"/>
    </source>
</evidence>
<sequence length="375" mass="42847">MISRQTSLAKNIILFCRFLRTKGYAIGPPEENLLLLALAEINIGSKQEYQLAMRATLCKSQKELEQFDDLFRQFWKELDKAVDAKEKQVPEKKQEKPKPGPDASFRALQTWLHGNRNKDTEETATFSTRENLARKDFSNIPDDELYSLQQYLRTIARKLSVKANRRHEPSGKTRQPDLRRTLRKNLRRGGELLDIVYRRPKKNRMKLVILCDASRSMELYTAFLLQFLYAFQQVFNRVETFVFSTGLKRITSQLKQQEFSDTKKILGTEKLGWSGGTRIGACLADFVREYADNLLDKKTIVIILSDGWDTGDPHEIAGALSAIHNKSKKIIWLNPLAGHSGYQPDTAGMQAALPYIDVLAAAHNADSLKKLGNWL</sequence>
<dbReference type="InterPro" id="IPR036465">
    <property type="entry name" value="vWFA_dom_sf"/>
</dbReference>
<evidence type="ECO:0000256" key="1">
    <source>
        <dbReference type="SAM" id="MobiDB-lite"/>
    </source>
</evidence>
<dbReference type="EMBL" id="MBUA01000027">
    <property type="protein sequence ID" value="MBC6492212.1"/>
    <property type="molecule type" value="Genomic_DNA"/>
</dbReference>
<evidence type="ECO:0000313" key="4">
    <source>
        <dbReference type="Proteomes" id="UP000765802"/>
    </source>
</evidence>
<comment type="caution">
    <text evidence="3">The sequence shown here is derived from an EMBL/GenBank/DDBJ whole genome shotgun (WGS) entry which is preliminary data.</text>
</comment>
<dbReference type="InterPro" id="IPR000488">
    <property type="entry name" value="Death_dom"/>
</dbReference>
<dbReference type="CDD" id="cd00198">
    <property type="entry name" value="vWFA"/>
    <property type="match status" value="1"/>
</dbReference>
<dbReference type="InterPro" id="IPR011195">
    <property type="entry name" value="UCP010256"/>
</dbReference>
<keyword evidence="4" id="KW-1185">Reference proteome</keyword>
<dbReference type="Pfam" id="PF05762">
    <property type="entry name" value="VWA_CoxE"/>
    <property type="match status" value="1"/>
</dbReference>
<protein>
    <submittedName>
        <fullName evidence="3">VWA containing CoxE family protein</fullName>
    </submittedName>
</protein>
<dbReference type="RefSeq" id="WP_187257528.1">
    <property type="nucleotide sequence ID" value="NZ_JBHULF010000006.1"/>
</dbReference>
<dbReference type="Gene3D" id="3.40.50.410">
    <property type="entry name" value="von Willebrand factor, type A domain"/>
    <property type="match status" value="1"/>
</dbReference>
<dbReference type="PANTHER" id="PTHR39338:SF6">
    <property type="entry name" value="BLL5662 PROTEIN"/>
    <property type="match status" value="1"/>
</dbReference>
<dbReference type="SUPFAM" id="SSF53300">
    <property type="entry name" value="vWA-like"/>
    <property type="match status" value="1"/>
</dbReference>
<name>A0ABR7MB70_9BACT</name>
<reference evidence="3 4" key="1">
    <citation type="submission" date="2016-07" db="EMBL/GenBank/DDBJ databases">
        <title>Genome analysis of Flavihumibacter stibioxidans YS-17.</title>
        <authorList>
            <person name="Shi K."/>
            <person name="Han Y."/>
            <person name="Wang G."/>
        </authorList>
    </citation>
    <scope>NUCLEOTIDE SEQUENCE [LARGE SCALE GENOMIC DNA]</scope>
    <source>
        <strain evidence="3 4">YS-17</strain>
    </source>
</reference>